<gene>
    <name evidence="1" type="ORF">PCASD_17749</name>
</gene>
<dbReference type="AlphaFoldDB" id="A0A2N5TXY1"/>
<dbReference type="Proteomes" id="UP000235392">
    <property type="component" value="Unassembled WGS sequence"/>
</dbReference>
<proteinExistence type="predicted"/>
<accession>A0A2N5TXY1</accession>
<protein>
    <submittedName>
        <fullName evidence="1">Uncharacterized protein</fullName>
    </submittedName>
</protein>
<dbReference type="EMBL" id="PGCI01000302">
    <property type="protein sequence ID" value="PLW30318.1"/>
    <property type="molecule type" value="Genomic_DNA"/>
</dbReference>
<comment type="caution">
    <text evidence="1">The sequence shown here is derived from an EMBL/GenBank/DDBJ whole genome shotgun (WGS) entry which is preliminary data.</text>
</comment>
<evidence type="ECO:0000313" key="1">
    <source>
        <dbReference type="EMBL" id="PLW30318.1"/>
    </source>
</evidence>
<organism evidence="1 2">
    <name type="scientific">Puccinia coronata f. sp. avenae</name>
    <dbReference type="NCBI Taxonomy" id="200324"/>
    <lineage>
        <taxon>Eukaryota</taxon>
        <taxon>Fungi</taxon>
        <taxon>Dikarya</taxon>
        <taxon>Basidiomycota</taxon>
        <taxon>Pucciniomycotina</taxon>
        <taxon>Pucciniomycetes</taxon>
        <taxon>Pucciniales</taxon>
        <taxon>Pucciniaceae</taxon>
        <taxon>Puccinia</taxon>
    </lineage>
</organism>
<evidence type="ECO:0000313" key="2">
    <source>
        <dbReference type="Proteomes" id="UP000235392"/>
    </source>
</evidence>
<sequence>MTLSVPRAEAGDPGVGFRNATFTYDTKQDDSESAIESSTFKLIVDLAFPEGKISLIIGRVGS</sequence>
<name>A0A2N5TXY1_9BASI</name>
<reference evidence="1 2" key="1">
    <citation type="submission" date="2017-11" db="EMBL/GenBank/DDBJ databases">
        <title>De novo assembly and phasing of dikaryotic genomes from two isolates of Puccinia coronata f. sp. avenae, the causal agent of oat crown rust.</title>
        <authorList>
            <person name="Miller M.E."/>
            <person name="Zhang Y."/>
            <person name="Omidvar V."/>
            <person name="Sperschneider J."/>
            <person name="Schwessinger B."/>
            <person name="Raley C."/>
            <person name="Palmer J.M."/>
            <person name="Garnica D."/>
            <person name="Upadhyaya N."/>
            <person name="Rathjen J."/>
            <person name="Taylor J.M."/>
            <person name="Park R.F."/>
            <person name="Dodds P.N."/>
            <person name="Hirsch C.D."/>
            <person name="Kianian S.F."/>
            <person name="Figueroa M."/>
        </authorList>
    </citation>
    <scope>NUCLEOTIDE SEQUENCE [LARGE SCALE GENOMIC DNA]</scope>
    <source>
        <strain evidence="1">12SD80</strain>
    </source>
</reference>